<organism evidence="3 4">
    <name type="scientific">Microlunatus endophyticus</name>
    <dbReference type="NCBI Taxonomy" id="1716077"/>
    <lineage>
        <taxon>Bacteria</taxon>
        <taxon>Bacillati</taxon>
        <taxon>Actinomycetota</taxon>
        <taxon>Actinomycetes</taxon>
        <taxon>Propionibacteriales</taxon>
        <taxon>Propionibacteriaceae</taxon>
        <taxon>Microlunatus</taxon>
    </lineage>
</organism>
<dbReference type="RefSeq" id="WP_188893465.1">
    <property type="nucleotide sequence ID" value="NZ_BMMZ01000001.1"/>
</dbReference>
<evidence type="ECO:0000313" key="3">
    <source>
        <dbReference type="EMBL" id="GGL48935.1"/>
    </source>
</evidence>
<dbReference type="Pfam" id="PF09819">
    <property type="entry name" value="ABC_cobalt"/>
    <property type="match status" value="1"/>
</dbReference>
<evidence type="ECO:0008006" key="5">
    <source>
        <dbReference type="Google" id="ProtNLM"/>
    </source>
</evidence>
<reference evidence="3" key="1">
    <citation type="journal article" date="2014" name="Int. J. Syst. Evol. Microbiol.">
        <title>Complete genome sequence of Corynebacterium casei LMG S-19264T (=DSM 44701T), isolated from a smear-ripened cheese.</title>
        <authorList>
            <consortium name="US DOE Joint Genome Institute (JGI-PGF)"/>
            <person name="Walter F."/>
            <person name="Albersmeier A."/>
            <person name="Kalinowski J."/>
            <person name="Ruckert C."/>
        </authorList>
    </citation>
    <scope>NUCLEOTIDE SEQUENCE</scope>
    <source>
        <strain evidence="3">CGMCC 4.7306</strain>
    </source>
</reference>
<proteinExistence type="predicted"/>
<keyword evidence="4" id="KW-1185">Reference proteome</keyword>
<evidence type="ECO:0000256" key="1">
    <source>
        <dbReference type="SAM" id="MobiDB-lite"/>
    </source>
</evidence>
<feature type="transmembrane region" description="Helical" evidence="2">
    <location>
        <begin position="60"/>
        <end position="82"/>
    </location>
</feature>
<dbReference type="EMBL" id="BMMZ01000001">
    <property type="protein sequence ID" value="GGL48935.1"/>
    <property type="molecule type" value="Genomic_DNA"/>
</dbReference>
<dbReference type="AlphaFoldDB" id="A0A917S0I1"/>
<keyword evidence="2" id="KW-0812">Transmembrane</keyword>
<name>A0A917S0I1_9ACTN</name>
<feature type="region of interest" description="Disordered" evidence="1">
    <location>
        <begin position="1"/>
        <end position="24"/>
    </location>
</feature>
<accession>A0A917S0I1</accession>
<evidence type="ECO:0000313" key="4">
    <source>
        <dbReference type="Proteomes" id="UP000613840"/>
    </source>
</evidence>
<gene>
    <name evidence="3" type="ORF">GCM10011575_03750</name>
</gene>
<dbReference type="InterPro" id="IPR017195">
    <property type="entry name" value="ABC_thiamin-permease_prd"/>
</dbReference>
<feature type="transmembrane region" description="Helical" evidence="2">
    <location>
        <begin position="144"/>
        <end position="162"/>
    </location>
</feature>
<feature type="transmembrane region" description="Helical" evidence="2">
    <location>
        <begin position="174"/>
        <end position="196"/>
    </location>
</feature>
<keyword evidence="2" id="KW-1133">Transmembrane helix</keyword>
<comment type="caution">
    <text evidence="3">The sequence shown here is derived from an EMBL/GenBank/DDBJ whole genome shotgun (WGS) entry which is preliminary data.</text>
</comment>
<dbReference type="Proteomes" id="UP000613840">
    <property type="component" value="Unassembled WGS sequence"/>
</dbReference>
<protein>
    <recommendedName>
        <fullName evidence="5">Energy-coupling factor transport system substrate-specific component</fullName>
    </recommendedName>
</protein>
<sequence length="207" mass="21796">MTEQDQHNPAPAAAPARTRRKDGPFTRWRTSDILITAAIGVVFGVIFIFADGLWEATAPLFTWFPPAQALIYGLWLVPGVLAPFLTRKAGAGVLAEVVGSVVELLSGLGGGGVLLLYGVAQGVAAEAGYAIFGYRMWRRINPFVAGATAGVAPAVLDNVIYYRTWSFGWQLSYGIAAVISTAIVGGLLSLVLHAALRSSGALPARRG</sequence>
<reference evidence="3" key="2">
    <citation type="submission" date="2020-09" db="EMBL/GenBank/DDBJ databases">
        <authorList>
            <person name="Sun Q."/>
            <person name="Zhou Y."/>
        </authorList>
    </citation>
    <scope>NUCLEOTIDE SEQUENCE</scope>
    <source>
        <strain evidence="3">CGMCC 4.7306</strain>
    </source>
</reference>
<evidence type="ECO:0000256" key="2">
    <source>
        <dbReference type="SAM" id="Phobius"/>
    </source>
</evidence>
<feature type="transmembrane region" description="Helical" evidence="2">
    <location>
        <begin position="33"/>
        <end position="54"/>
    </location>
</feature>
<keyword evidence="2" id="KW-0472">Membrane</keyword>